<dbReference type="EMBL" id="JYDI01000328">
    <property type="protein sequence ID" value="KRY45806.1"/>
    <property type="molecule type" value="Genomic_DNA"/>
</dbReference>
<comment type="caution">
    <text evidence="2">The sequence shown here is derived from an EMBL/GenBank/DDBJ whole genome shotgun (WGS) entry which is preliminary data.</text>
</comment>
<feature type="region of interest" description="Disordered" evidence="1">
    <location>
        <begin position="252"/>
        <end position="272"/>
    </location>
</feature>
<feature type="compositionally biased region" description="Basic and acidic residues" evidence="1">
    <location>
        <begin position="252"/>
        <end position="271"/>
    </location>
</feature>
<reference evidence="2 3" key="1">
    <citation type="submission" date="2015-01" db="EMBL/GenBank/DDBJ databases">
        <title>Evolution of Trichinella species and genotypes.</title>
        <authorList>
            <person name="Korhonen P.K."/>
            <person name="Edoardo P."/>
            <person name="Giuseppe L.R."/>
            <person name="Gasser R.B."/>
        </authorList>
    </citation>
    <scope>NUCLEOTIDE SEQUENCE [LARGE SCALE GENOMIC DNA]</scope>
    <source>
        <strain evidence="2">ISS120</strain>
    </source>
</reference>
<dbReference type="Proteomes" id="UP000054653">
    <property type="component" value="Unassembled WGS sequence"/>
</dbReference>
<dbReference type="InterPro" id="IPR005312">
    <property type="entry name" value="DUF1759"/>
</dbReference>
<proteinExistence type="predicted"/>
<name>A0A0V1C9X0_TRIBR</name>
<dbReference type="OMA" id="EIHIHEV"/>
<keyword evidence="3" id="KW-1185">Reference proteome</keyword>
<evidence type="ECO:0000313" key="2">
    <source>
        <dbReference type="EMBL" id="KRY45806.1"/>
    </source>
</evidence>
<dbReference type="Pfam" id="PF03564">
    <property type="entry name" value="DUF1759"/>
    <property type="match status" value="1"/>
</dbReference>
<organism evidence="2 3">
    <name type="scientific">Trichinella britovi</name>
    <name type="common">Parasitic roundworm</name>
    <dbReference type="NCBI Taxonomy" id="45882"/>
    <lineage>
        <taxon>Eukaryota</taxon>
        <taxon>Metazoa</taxon>
        <taxon>Ecdysozoa</taxon>
        <taxon>Nematoda</taxon>
        <taxon>Enoplea</taxon>
        <taxon>Dorylaimia</taxon>
        <taxon>Trichinellida</taxon>
        <taxon>Trichinellidae</taxon>
        <taxon>Trichinella</taxon>
    </lineage>
</organism>
<evidence type="ECO:0000256" key="1">
    <source>
        <dbReference type="SAM" id="MobiDB-lite"/>
    </source>
</evidence>
<sequence>MLTEIKIEIDRLYREADALQVEFEIAQSPSAGSDAVEGGDYPGRLDDQGIALRSGPEMVPAATSIHELAARLPRCDLPKFSGDFTEFRAFWDQFDYRVHQQKDLSNAAKLTYLRGCLTGKAADVISSLSSSNADYEVALNRLREEFDRPTKMIRHQIKKLVHAPPKDVCLRSHYDHLRRTIDALTALGKYPRKGGLREDELSAAEMMIAISRDSLPTPVRIKWDEKTKVNETMVVDLSEYLQFLGEQAQLLEESRSERSEPAKPTKPDAKHQFAVCEESPRAAETSELGRPTRQAKTRTAQWVDRCFYCQKHRHLKKNFPVGWVTKFNEIHIHEVLPFI</sequence>
<dbReference type="PANTHER" id="PTHR22954:SF3">
    <property type="entry name" value="PROTEIN CBG08539"/>
    <property type="match status" value="1"/>
</dbReference>
<accession>A0A0V1C9X0</accession>
<evidence type="ECO:0000313" key="3">
    <source>
        <dbReference type="Proteomes" id="UP000054653"/>
    </source>
</evidence>
<dbReference type="AlphaFoldDB" id="A0A0V1C9X0"/>
<dbReference type="STRING" id="45882.A0A0V1C9X0"/>
<gene>
    <name evidence="2" type="ORF">T03_6368</name>
</gene>
<protein>
    <submittedName>
        <fullName evidence="2">Uncharacterized protein</fullName>
    </submittedName>
</protein>
<dbReference type="OrthoDB" id="5864015at2759"/>
<dbReference type="PANTHER" id="PTHR22954">
    <property type="entry name" value="RETROVIRAL PROTEASE-RELATED"/>
    <property type="match status" value="1"/>
</dbReference>